<dbReference type="GO" id="GO:0009086">
    <property type="term" value="P:methionine biosynthetic process"/>
    <property type="evidence" value="ECO:0007669"/>
    <property type="project" value="UniProtKB-KW"/>
</dbReference>
<feature type="binding site" evidence="11">
    <location>
        <position position="189"/>
    </location>
    <ligand>
        <name>L-homoserine</name>
        <dbReference type="ChEBI" id="CHEBI:57476"/>
    </ligand>
</feature>
<evidence type="ECO:0000256" key="10">
    <source>
        <dbReference type="PIRSR" id="PIRSR036497-1"/>
    </source>
</evidence>
<feature type="domain" description="Homoserine dehydrogenase catalytic" evidence="12">
    <location>
        <begin position="143"/>
        <end position="296"/>
    </location>
</feature>
<accession>B1YBF7</accession>
<evidence type="ECO:0000256" key="8">
    <source>
        <dbReference type="ARBA" id="ARBA00023002"/>
    </source>
</evidence>
<dbReference type="Gene3D" id="3.40.50.720">
    <property type="entry name" value="NAD(P)-binding Rossmann-like Domain"/>
    <property type="match status" value="1"/>
</dbReference>
<dbReference type="KEGG" id="tne:Tneu_1842"/>
<name>B1YBF7_PYRNV</name>
<evidence type="ECO:0000256" key="2">
    <source>
        <dbReference type="ARBA" id="ARBA00005062"/>
    </source>
</evidence>
<dbReference type="EMBL" id="CP001014">
    <property type="protein sequence ID" value="ACB40759.1"/>
    <property type="molecule type" value="Genomic_DNA"/>
</dbReference>
<comment type="pathway">
    <text evidence="2">Amino-acid biosynthesis; L-methionine biosynthesis via de novo pathway; L-homoserine from L-aspartate: step 3/3.</text>
</comment>
<dbReference type="GO" id="GO:0009088">
    <property type="term" value="P:threonine biosynthetic process"/>
    <property type="evidence" value="ECO:0007669"/>
    <property type="project" value="UniProtKB-UniPathway"/>
</dbReference>
<evidence type="ECO:0000256" key="6">
    <source>
        <dbReference type="ARBA" id="ARBA00022605"/>
    </source>
</evidence>
<evidence type="ECO:0000259" key="12">
    <source>
        <dbReference type="Pfam" id="PF00742"/>
    </source>
</evidence>
<dbReference type="AlphaFoldDB" id="B1YBF7"/>
<dbReference type="UniPathway" id="UPA00051">
    <property type="reaction ID" value="UER00465"/>
</dbReference>
<dbReference type="PIRSF" id="PIRSF036497">
    <property type="entry name" value="HDH_short"/>
    <property type="match status" value="1"/>
</dbReference>
<dbReference type="InterPro" id="IPR036291">
    <property type="entry name" value="NAD(P)-bd_dom_sf"/>
</dbReference>
<feature type="active site" description="Proton donor" evidence="10">
    <location>
        <position position="204"/>
    </location>
</feature>
<evidence type="ECO:0000313" key="15">
    <source>
        <dbReference type="Proteomes" id="UP000001694"/>
    </source>
</evidence>
<feature type="binding site" evidence="11">
    <location>
        <begin position="6"/>
        <end position="11"/>
    </location>
    <ligand>
        <name>NADP(+)</name>
        <dbReference type="ChEBI" id="CHEBI:58349"/>
    </ligand>
</feature>
<organism evidence="14 15">
    <name type="scientific">Pyrobaculum neutrophilum (strain DSM 2338 / JCM 9278 / NBRC 100436 / V24Sta)</name>
    <name type="common">Thermoproteus neutrophilus</name>
    <dbReference type="NCBI Taxonomy" id="444157"/>
    <lineage>
        <taxon>Archaea</taxon>
        <taxon>Thermoproteota</taxon>
        <taxon>Thermoprotei</taxon>
        <taxon>Thermoproteales</taxon>
        <taxon>Thermoproteaceae</taxon>
        <taxon>Pyrobaculum</taxon>
    </lineage>
</organism>
<proteinExistence type="inferred from homology"/>
<feature type="domain" description="Aspartate/homoserine dehydrogenase NAD-binding" evidence="13">
    <location>
        <begin position="6"/>
        <end position="116"/>
    </location>
</feature>
<evidence type="ECO:0000256" key="1">
    <source>
        <dbReference type="ARBA" id="ARBA00005056"/>
    </source>
</evidence>
<dbReference type="InterPro" id="IPR005106">
    <property type="entry name" value="Asp/hSer_DH_NAD-bd"/>
</dbReference>
<evidence type="ECO:0000256" key="7">
    <source>
        <dbReference type="ARBA" id="ARBA00022697"/>
    </source>
</evidence>
<dbReference type="RefSeq" id="WP_012351178.1">
    <property type="nucleotide sequence ID" value="NC_010525.1"/>
</dbReference>
<evidence type="ECO:0000259" key="13">
    <source>
        <dbReference type="Pfam" id="PF03447"/>
    </source>
</evidence>
<evidence type="ECO:0000256" key="4">
    <source>
        <dbReference type="ARBA" id="ARBA00013213"/>
    </source>
</evidence>
<evidence type="ECO:0000256" key="9">
    <source>
        <dbReference type="ARBA" id="ARBA00023167"/>
    </source>
</evidence>
<evidence type="ECO:0000256" key="11">
    <source>
        <dbReference type="PIRSR" id="PIRSR036497-2"/>
    </source>
</evidence>
<dbReference type="SUPFAM" id="SSF51735">
    <property type="entry name" value="NAD(P)-binding Rossmann-fold domains"/>
    <property type="match status" value="1"/>
</dbReference>
<dbReference type="Pfam" id="PF03447">
    <property type="entry name" value="NAD_binding_3"/>
    <property type="match status" value="1"/>
</dbReference>
<evidence type="ECO:0000256" key="3">
    <source>
        <dbReference type="ARBA" id="ARBA00006753"/>
    </source>
</evidence>
<dbReference type="EC" id="1.1.1.3" evidence="4"/>
<dbReference type="Proteomes" id="UP000001694">
    <property type="component" value="Chromosome"/>
</dbReference>
<dbReference type="PANTHER" id="PTHR43331">
    <property type="entry name" value="HOMOSERINE DEHYDROGENASE"/>
    <property type="match status" value="1"/>
</dbReference>
<evidence type="ECO:0000313" key="14">
    <source>
        <dbReference type="EMBL" id="ACB40759.1"/>
    </source>
</evidence>
<keyword evidence="6" id="KW-0028">Amino-acid biosynthesis</keyword>
<dbReference type="STRING" id="444157.Tneu_1842"/>
<dbReference type="HOGENOM" id="CLU_009116_1_2_2"/>
<dbReference type="UniPathway" id="UPA00050">
    <property type="reaction ID" value="UER00063"/>
</dbReference>
<protein>
    <recommendedName>
        <fullName evidence="5">Homoserine dehydrogenase</fullName>
        <ecNumber evidence="4">1.1.1.3</ecNumber>
    </recommendedName>
</protein>
<dbReference type="Pfam" id="PF00742">
    <property type="entry name" value="Homoserine_dh"/>
    <property type="match status" value="1"/>
</dbReference>
<comment type="pathway">
    <text evidence="1">Amino-acid biosynthesis; L-threonine biosynthesis; L-threonine from L-aspartate: step 3/5.</text>
</comment>
<gene>
    <name evidence="14" type="ordered locus">Tneu_1842</name>
</gene>
<keyword evidence="15" id="KW-1185">Reference proteome</keyword>
<feature type="binding site" evidence="11">
    <location>
        <position position="111"/>
    </location>
    <ligand>
        <name>NADPH</name>
        <dbReference type="ChEBI" id="CHEBI:57783"/>
    </ligand>
</feature>
<keyword evidence="9" id="KW-0486">Methionine biosynthesis</keyword>
<keyword evidence="11" id="KW-0521">NADP</keyword>
<dbReference type="Gene3D" id="3.30.360.10">
    <property type="entry name" value="Dihydrodipicolinate Reductase, domain 2"/>
    <property type="match status" value="1"/>
</dbReference>
<reference evidence="14" key="1">
    <citation type="submission" date="2008-03" db="EMBL/GenBank/DDBJ databases">
        <title>Complete sequence of Thermoproteus neutrophilus V24Sta.</title>
        <authorList>
            <consortium name="US DOE Joint Genome Institute"/>
            <person name="Copeland A."/>
            <person name="Lucas S."/>
            <person name="Lapidus A."/>
            <person name="Glavina del Rio T."/>
            <person name="Dalin E."/>
            <person name="Tice H."/>
            <person name="Bruce D."/>
            <person name="Goodwin L."/>
            <person name="Pitluck S."/>
            <person name="Sims D."/>
            <person name="Brettin T."/>
            <person name="Detter J.C."/>
            <person name="Han C."/>
            <person name="Kuske C.R."/>
            <person name="Schmutz J."/>
            <person name="Larimer F."/>
            <person name="Land M."/>
            <person name="Hauser L."/>
            <person name="Kyrpides N."/>
            <person name="Mikhailova N."/>
            <person name="Biddle J.F."/>
            <person name="Zhang Z."/>
            <person name="Fitz-Gibbon S.T."/>
            <person name="Lowe T.M."/>
            <person name="Saltikov C."/>
            <person name="House C.H."/>
            <person name="Richardson P."/>
        </authorList>
    </citation>
    <scope>NUCLEOTIDE SEQUENCE [LARGE SCALE GENOMIC DNA]</scope>
    <source>
        <strain evidence="14">V24Sta</strain>
    </source>
</reference>
<dbReference type="PANTHER" id="PTHR43331:SF1">
    <property type="entry name" value="HOMOSERINE DEHYDROGENASE"/>
    <property type="match status" value="1"/>
</dbReference>
<dbReference type="GO" id="GO:0050661">
    <property type="term" value="F:NADP binding"/>
    <property type="evidence" value="ECO:0007669"/>
    <property type="project" value="InterPro"/>
</dbReference>
<dbReference type="GeneID" id="6164756"/>
<evidence type="ECO:0000256" key="5">
    <source>
        <dbReference type="ARBA" id="ARBA00013376"/>
    </source>
</evidence>
<keyword evidence="8 14" id="KW-0560">Oxidoreductase</keyword>
<dbReference type="InterPro" id="IPR001342">
    <property type="entry name" value="HDH_cat"/>
</dbReference>
<dbReference type="SUPFAM" id="SSF55347">
    <property type="entry name" value="Glyceraldehyde-3-phosphate dehydrogenase-like, C-terminal domain"/>
    <property type="match status" value="1"/>
</dbReference>
<dbReference type="OrthoDB" id="4488at2157"/>
<comment type="similarity">
    <text evidence="3">Belongs to the homoserine dehydrogenase family.</text>
</comment>
<dbReference type="eggNOG" id="arCOG01351">
    <property type="taxonomic scope" value="Archaea"/>
</dbReference>
<dbReference type="GO" id="GO:0004412">
    <property type="term" value="F:homoserine dehydrogenase activity"/>
    <property type="evidence" value="ECO:0007669"/>
    <property type="project" value="UniProtKB-EC"/>
</dbReference>
<keyword evidence="7" id="KW-0791">Threonine biosynthesis</keyword>
<sequence length="303" mass="32340">MILLFGFGGVGRTYAELLYERTNVKIAAVFDSGGGAMKKGGFTPAELKKLLEAPRGKVSQAAGRPASIEEALEEAEVVVDVSPPNYSDGRPAVEVYRRALAAGRAVVTANKAPLALYFQEFRGRPIYYKATVMAGTPLLDLARGLPPQRVTKIRAILNGSTNYILTRVYKDGVPEGDAVEEAKRLGILEPDPSLDLGGVDAAAKLTILLNTLGVAIQLSAVERKPLEFLGPVTKYLATWDGAKAAVQPVRLPPEDPLAKIDYTLNAAEVVTEVNTIFVSGKGAGRKETALVLINDTLKALKVL</sequence>
<dbReference type="InterPro" id="IPR022697">
    <property type="entry name" value="HDH_short"/>
</dbReference>